<accession>A0A1Z5JVJ9</accession>
<sequence length="710" mass="78282">MVAPAGKDTPNPLQIALEKSQVKAQVVACDHYRIHGGLAVESDFIVLVYPKEPELFASFALSKTYSAFRSLGHQLGQVVQNSHMEKDVPDPCDKAIKYARLVSQLIESQRTQYLGKVNFMYVKLLAKERQRIIDSVLDATVRSFPLQEDVEKYEIVAKVATIIRTFFLTDHCCEVDAEALLKEGAAIPEELRHQRHVLSIRSASHKVIQQVPDTILAPLAWLGDGVKKVASNFPKRDEASAAGELSSMCGSVVVPMSYKRRRSQLQRESDEVELATIAGEQARLLLDDDRHPAELVPSYAQPGPVVRADTTELGKMIDNNPMIFAAIAMVAIRILMKAAQIQVHLDADIALLIVFAAFCMGLHTPRPLVGGFDRPPSMIAVVKQNETIQQDKSGRALLSRAMTQQKLTSVAADLSVSETESTLKTTPMSKLPAGSPPVGSYINKWSDPDPSDFEVRGPKYLSDKKKIGSAEYLFPSRGLELLLTDTCPEHVALNPRIFGGKLRDIPTFVINFRLPWGVLLFYFEIPDRFLPFIRAGFESISEEEKKQLSDTLDSMSPPERAVGRFLMSDEKHKNESLKILPVVIDGPWVVKQVVGGKPAIIGNKLPVKYHYGAASSERSLYLEADLDIAASSAARGILSVARSYTQILTLNLGFVVQGNKEDELPEQMLVGMRLHGIDPLTAPAYPTLLPHNDNDALLEQVDSDGGESCT</sequence>
<dbReference type="PANTHER" id="PTHR12136:SF41">
    <property type="entry name" value="PLECKSTRIN HOMOLOGY (PH) AND LIPID-BINDING START DOMAINS-CONTAINING PROTEIN"/>
    <property type="match status" value="1"/>
</dbReference>
<evidence type="ECO:0000259" key="1">
    <source>
        <dbReference type="Pfam" id="PF07059"/>
    </source>
</evidence>
<evidence type="ECO:0000313" key="3">
    <source>
        <dbReference type="Proteomes" id="UP000198406"/>
    </source>
</evidence>
<evidence type="ECO:0000313" key="2">
    <source>
        <dbReference type="EMBL" id="GAX17771.1"/>
    </source>
</evidence>
<dbReference type="Proteomes" id="UP000198406">
    <property type="component" value="Unassembled WGS sequence"/>
</dbReference>
<dbReference type="Pfam" id="PF07059">
    <property type="entry name" value="EDR2_C"/>
    <property type="match status" value="1"/>
</dbReference>
<organism evidence="2 3">
    <name type="scientific">Fistulifera solaris</name>
    <name type="common">Oleaginous diatom</name>
    <dbReference type="NCBI Taxonomy" id="1519565"/>
    <lineage>
        <taxon>Eukaryota</taxon>
        <taxon>Sar</taxon>
        <taxon>Stramenopiles</taxon>
        <taxon>Ochrophyta</taxon>
        <taxon>Bacillariophyta</taxon>
        <taxon>Bacillariophyceae</taxon>
        <taxon>Bacillariophycidae</taxon>
        <taxon>Naviculales</taxon>
        <taxon>Naviculaceae</taxon>
        <taxon>Fistulifera</taxon>
    </lineage>
</organism>
<keyword evidence="3" id="KW-1185">Reference proteome</keyword>
<comment type="caution">
    <text evidence="2">The sequence shown here is derived from an EMBL/GenBank/DDBJ whole genome shotgun (WGS) entry which is preliminary data.</text>
</comment>
<dbReference type="OrthoDB" id="43873at2759"/>
<dbReference type="PANTHER" id="PTHR12136">
    <property type="entry name" value="ENHANCED DISEASE RESISTANCE-RELATED"/>
    <property type="match status" value="1"/>
</dbReference>
<dbReference type="EMBL" id="BDSP01000122">
    <property type="protein sequence ID" value="GAX17771.1"/>
    <property type="molecule type" value="Genomic_DNA"/>
</dbReference>
<dbReference type="InterPro" id="IPR009769">
    <property type="entry name" value="EDR2_C"/>
</dbReference>
<dbReference type="InParanoid" id="A0A1Z5JVJ9"/>
<reference evidence="2 3" key="1">
    <citation type="journal article" date="2015" name="Plant Cell">
        <title>Oil accumulation by the oleaginous diatom Fistulifera solaris as revealed by the genome and transcriptome.</title>
        <authorList>
            <person name="Tanaka T."/>
            <person name="Maeda Y."/>
            <person name="Veluchamy A."/>
            <person name="Tanaka M."/>
            <person name="Abida H."/>
            <person name="Marechal E."/>
            <person name="Bowler C."/>
            <person name="Muto M."/>
            <person name="Sunaga Y."/>
            <person name="Tanaka M."/>
            <person name="Yoshino T."/>
            <person name="Taniguchi T."/>
            <person name="Fukuda Y."/>
            <person name="Nemoto M."/>
            <person name="Matsumoto M."/>
            <person name="Wong P.S."/>
            <person name="Aburatani S."/>
            <person name="Fujibuchi W."/>
        </authorList>
    </citation>
    <scope>NUCLEOTIDE SEQUENCE [LARGE SCALE GENOMIC DNA]</scope>
    <source>
        <strain evidence="2 3">JPCC DA0580</strain>
    </source>
</reference>
<feature type="domain" description="Protein ENHANCED DISEASE RESISTANCE 2 C-terminal" evidence="1">
    <location>
        <begin position="445"/>
        <end position="678"/>
    </location>
</feature>
<dbReference type="InterPro" id="IPR045096">
    <property type="entry name" value="EDR2-like"/>
</dbReference>
<name>A0A1Z5JVJ9_FISSO</name>
<dbReference type="AlphaFoldDB" id="A0A1Z5JVJ9"/>
<protein>
    <recommendedName>
        <fullName evidence="1">Protein ENHANCED DISEASE RESISTANCE 2 C-terminal domain-containing protein</fullName>
    </recommendedName>
</protein>
<gene>
    <name evidence="2" type="ORF">FisN_24Hh162</name>
</gene>
<proteinExistence type="predicted"/>